<dbReference type="EMBL" id="AUZY01012626">
    <property type="protein sequence ID" value="EQD28935.1"/>
    <property type="molecule type" value="Genomic_DNA"/>
</dbReference>
<dbReference type="GO" id="GO:0016798">
    <property type="term" value="F:hydrolase activity, acting on glycosyl bonds"/>
    <property type="evidence" value="ECO:0007669"/>
    <property type="project" value="UniProtKB-KW"/>
</dbReference>
<dbReference type="PANTHER" id="PTHR42732">
    <property type="entry name" value="BETA-GALACTOSIDASE"/>
    <property type="match status" value="1"/>
</dbReference>
<dbReference type="Pfam" id="PF18565">
    <property type="entry name" value="Glyco_hydro2_C5"/>
    <property type="match status" value="1"/>
</dbReference>
<dbReference type="Gene3D" id="2.60.40.10">
    <property type="entry name" value="Immunoglobulins"/>
    <property type="match status" value="1"/>
</dbReference>
<evidence type="ECO:0000256" key="2">
    <source>
        <dbReference type="ARBA" id="ARBA00022801"/>
    </source>
</evidence>
<dbReference type="InterPro" id="IPR051913">
    <property type="entry name" value="GH2_Domain-Containing"/>
</dbReference>
<dbReference type="InterPro" id="IPR040605">
    <property type="entry name" value="Glyco_hydro2_dom5"/>
</dbReference>
<feature type="domain" description="Glycoside hydrolase family 2" evidence="4">
    <location>
        <begin position="27"/>
        <end position="127"/>
    </location>
</feature>
<dbReference type="AlphaFoldDB" id="T0ZGR0"/>
<keyword evidence="3" id="KW-0326">Glycosidase</keyword>
<feature type="non-terminal residue" evidence="5">
    <location>
        <position position="1"/>
    </location>
</feature>
<evidence type="ECO:0000313" key="5">
    <source>
        <dbReference type="EMBL" id="EQD28935.1"/>
    </source>
</evidence>
<evidence type="ECO:0000256" key="3">
    <source>
        <dbReference type="ARBA" id="ARBA00023295"/>
    </source>
</evidence>
<evidence type="ECO:0000256" key="1">
    <source>
        <dbReference type="ARBA" id="ARBA00007401"/>
    </source>
</evidence>
<comment type="caution">
    <text evidence="5">The sequence shown here is derived from an EMBL/GenBank/DDBJ whole genome shotgun (WGS) entry which is preliminary data.</text>
</comment>
<sequence>ALRAVATKDGNIVDTVEVSTTGGASGIVLSAERKNIAADRRDVAHIVAEIRDEQGRMAPIAENEITFDIQGEGKLIGVDNGNPQSHESYKTNRRKVFNGLCLAIVQSTARAGQIRISASSPTLRADSLDDRHASVGQGVATR</sequence>
<dbReference type="InterPro" id="IPR013783">
    <property type="entry name" value="Ig-like_fold"/>
</dbReference>
<accession>T0ZGR0</accession>
<comment type="similarity">
    <text evidence="1">Belongs to the glycosyl hydrolase 2 family.</text>
</comment>
<name>T0ZGR0_9ZZZZ</name>
<gene>
    <name evidence="5" type="ORF">B1B_18826</name>
</gene>
<organism evidence="5">
    <name type="scientific">mine drainage metagenome</name>
    <dbReference type="NCBI Taxonomy" id="410659"/>
    <lineage>
        <taxon>unclassified sequences</taxon>
        <taxon>metagenomes</taxon>
        <taxon>ecological metagenomes</taxon>
    </lineage>
</organism>
<keyword evidence="2" id="KW-0378">Hydrolase</keyword>
<proteinExistence type="inferred from homology"/>
<protein>
    <submittedName>
        <fullName evidence="5">Beta-galactosidase</fullName>
    </submittedName>
</protein>
<evidence type="ECO:0000259" key="4">
    <source>
        <dbReference type="Pfam" id="PF18565"/>
    </source>
</evidence>
<reference evidence="5" key="2">
    <citation type="journal article" date="2014" name="ISME J.">
        <title>Microbial stratification in low pH oxic and suboxic macroscopic growths along an acid mine drainage.</title>
        <authorList>
            <person name="Mendez-Garcia C."/>
            <person name="Mesa V."/>
            <person name="Sprenger R.R."/>
            <person name="Richter M."/>
            <person name="Diez M.S."/>
            <person name="Solano J."/>
            <person name="Bargiela R."/>
            <person name="Golyshina O.V."/>
            <person name="Manteca A."/>
            <person name="Ramos J.L."/>
            <person name="Gallego J.R."/>
            <person name="Llorente I."/>
            <person name="Martins Dos Santos V.A."/>
            <person name="Jensen O.N."/>
            <person name="Pelaez A.I."/>
            <person name="Sanchez J."/>
            <person name="Ferrer M."/>
        </authorList>
    </citation>
    <scope>NUCLEOTIDE SEQUENCE</scope>
</reference>
<dbReference type="PANTHER" id="PTHR42732:SF1">
    <property type="entry name" value="BETA-MANNOSIDASE"/>
    <property type="match status" value="1"/>
</dbReference>
<reference evidence="5" key="1">
    <citation type="submission" date="2013-08" db="EMBL/GenBank/DDBJ databases">
        <authorList>
            <person name="Mendez C."/>
            <person name="Richter M."/>
            <person name="Ferrer M."/>
            <person name="Sanchez J."/>
        </authorList>
    </citation>
    <scope>NUCLEOTIDE SEQUENCE</scope>
</reference>